<evidence type="ECO:0000259" key="5">
    <source>
        <dbReference type="SMART" id="SM00848"/>
    </source>
</evidence>
<accession>A0AAD8SL35</accession>
<dbReference type="Proteomes" id="UP001231189">
    <property type="component" value="Unassembled WGS sequence"/>
</dbReference>
<dbReference type="InterPro" id="IPR013128">
    <property type="entry name" value="Peptidase_C1A"/>
</dbReference>
<proteinExistence type="inferred from homology"/>
<gene>
    <name evidence="6" type="ORF">QYE76_071549</name>
</gene>
<evidence type="ECO:0000256" key="3">
    <source>
        <dbReference type="SAM" id="SignalP"/>
    </source>
</evidence>
<evidence type="ECO:0008006" key="8">
    <source>
        <dbReference type="Google" id="ProtNLM"/>
    </source>
</evidence>
<comment type="similarity">
    <text evidence="1">Belongs to the peptidase C1 family.</text>
</comment>
<feature type="signal peptide" evidence="3">
    <location>
        <begin position="1"/>
        <end position="19"/>
    </location>
</feature>
<feature type="chain" id="PRO_5041901182" description="Cysteine protease" evidence="3">
    <location>
        <begin position="20"/>
        <end position="348"/>
    </location>
</feature>
<dbReference type="GO" id="GO:0008234">
    <property type="term" value="F:cysteine-type peptidase activity"/>
    <property type="evidence" value="ECO:0007669"/>
    <property type="project" value="InterPro"/>
</dbReference>
<feature type="domain" description="Peptidase C1A papain C-terminal" evidence="4">
    <location>
        <begin position="121"/>
        <end position="346"/>
    </location>
</feature>
<evidence type="ECO:0000256" key="2">
    <source>
        <dbReference type="ARBA" id="ARBA00023157"/>
    </source>
</evidence>
<dbReference type="EMBL" id="JAUUTY010000004">
    <property type="protein sequence ID" value="KAK1653744.1"/>
    <property type="molecule type" value="Genomic_DNA"/>
</dbReference>
<organism evidence="6 7">
    <name type="scientific">Lolium multiflorum</name>
    <name type="common">Italian ryegrass</name>
    <name type="synonym">Lolium perenne subsp. multiflorum</name>
    <dbReference type="NCBI Taxonomy" id="4521"/>
    <lineage>
        <taxon>Eukaryota</taxon>
        <taxon>Viridiplantae</taxon>
        <taxon>Streptophyta</taxon>
        <taxon>Embryophyta</taxon>
        <taxon>Tracheophyta</taxon>
        <taxon>Spermatophyta</taxon>
        <taxon>Magnoliopsida</taxon>
        <taxon>Liliopsida</taxon>
        <taxon>Poales</taxon>
        <taxon>Poaceae</taxon>
        <taxon>BOP clade</taxon>
        <taxon>Pooideae</taxon>
        <taxon>Poodae</taxon>
        <taxon>Poeae</taxon>
        <taxon>Poeae Chloroplast Group 2 (Poeae type)</taxon>
        <taxon>Loliodinae</taxon>
        <taxon>Loliinae</taxon>
        <taxon>Lolium</taxon>
    </lineage>
</organism>
<dbReference type="GO" id="GO:0006508">
    <property type="term" value="P:proteolysis"/>
    <property type="evidence" value="ECO:0007669"/>
    <property type="project" value="InterPro"/>
</dbReference>
<dbReference type="CDD" id="cd02248">
    <property type="entry name" value="Peptidase_C1A"/>
    <property type="match status" value="1"/>
</dbReference>
<dbReference type="PROSITE" id="PS00640">
    <property type="entry name" value="THIOL_PROTEASE_ASN"/>
    <property type="match status" value="1"/>
</dbReference>
<dbReference type="PRINTS" id="PR00705">
    <property type="entry name" value="PAPAIN"/>
</dbReference>
<dbReference type="PANTHER" id="PTHR12411">
    <property type="entry name" value="CYSTEINE PROTEASE FAMILY C1-RELATED"/>
    <property type="match status" value="1"/>
</dbReference>
<protein>
    <recommendedName>
        <fullName evidence="8">Cysteine protease</fullName>
    </recommendedName>
</protein>
<dbReference type="SMART" id="SM00848">
    <property type="entry name" value="Inhibitor_I29"/>
    <property type="match status" value="1"/>
</dbReference>
<dbReference type="SUPFAM" id="SSF54001">
    <property type="entry name" value="Cysteine proteinases"/>
    <property type="match status" value="1"/>
</dbReference>
<dbReference type="Pfam" id="PF08246">
    <property type="entry name" value="Inhibitor_I29"/>
    <property type="match status" value="1"/>
</dbReference>
<dbReference type="PROSITE" id="PS00639">
    <property type="entry name" value="THIOL_PROTEASE_HIS"/>
    <property type="match status" value="1"/>
</dbReference>
<evidence type="ECO:0000313" key="7">
    <source>
        <dbReference type="Proteomes" id="UP001231189"/>
    </source>
</evidence>
<dbReference type="InterPro" id="IPR000668">
    <property type="entry name" value="Peptidase_C1A_C"/>
</dbReference>
<sequence length="348" mass="38111">MAALAVALALSMAAEVVEFSDSDLATEESAWALYEVWIARHRVARDSAEKMRRFHIFKKNLRLVREFHERDPSYKLAINKFGDMTGEEFSAAYGGCERRLPVGEEQGGFAVSAMDEDDANLPEAVDWRQTGYDLRPAAVTAIKDQGPYCRSCWAFTAVATVEGLFSIKRKILTTLSEQQLVDCDNLDRGCAEGLAGAALSYISHSGTGLAGGASYPYTGRNGSCRKAFFSPFVELSGHVWVKPFSEIELRKAVAAQPVAVSIGLKDPSDAFKNYHGGIFRGPCSTMGGHAMTLIGYGTESGNDYWILKNSWGEGWGEQGYMRLKRDANELGTPGTCGILLRPVYPLMK</sequence>
<evidence type="ECO:0000256" key="1">
    <source>
        <dbReference type="ARBA" id="ARBA00008455"/>
    </source>
</evidence>
<feature type="domain" description="Cathepsin propeptide inhibitor" evidence="5">
    <location>
        <begin position="34"/>
        <end position="89"/>
    </location>
</feature>
<evidence type="ECO:0000259" key="4">
    <source>
        <dbReference type="SMART" id="SM00645"/>
    </source>
</evidence>
<dbReference type="InterPro" id="IPR025660">
    <property type="entry name" value="Pept_his_AS"/>
</dbReference>
<dbReference type="SMART" id="SM00645">
    <property type="entry name" value="Pept_C1"/>
    <property type="match status" value="1"/>
</dbReference>
<dbReference type="AlphaFoldDB" id="A0AAD8SL35"/>
<reference evidence="6" key="1">
    <citation type="submission" date="2023-07" db="EMBL/GenBank/DDBJ databases">
        <title>A chromosome-level genome assembly of Lolium multiflorum.</title>
        <authorList>
            <person name="Chen Y."/>
            <person name="Copetti D."/>
            <person name="Kolliker R."/>
            <person name="Studer B."/>
        </authorList>
    </citation>
    <scope>NUCLEOTIDE SEQUENCE</scope>
    <source>
        <strain evidence="6">02402/16</strain>
        <tissue evidence="6">Leaf</tissue>
    </source>
</reference>
<comment type="caution">
    <text evidence="6">The sequence shown here is derived from an EMBL/GenBank/DDBJ whole genome shotgun (WGS) entry which is preliminary data.</text>
</comment>
<name>A0AAD8SL35_LOLMU</name>
<keyword evidence="3" id="KW-0732">Signal</keyword>
<keyword evidence="7" id="KW-1185">Reference proteome</keyword>
<dbReference type="Pfam" id="PF00112">
    <property type="entry name" value="Peptidase_C1"/>
    <property type="match status" value="1"/>
</dbReference>
<dbReference type="InterPro" id="IPR013201">
    <property type="entry name" value="Prot_inhib_I29"/>
</dbReference>
<dbReference type="Gene3D" id="3.90.70.10">
    <property type="entry name" value="Cysteine proteinases"/>
    <property type="match status" value="1"/>
</dbReference>
<dbReference type="InterPro" id="IPR025661">
    <property type="entry name" value="Pept_asp_AS"/>
</dbReference>
<evidence type="ECO:0000313" key="6">
    <source>
        <dbReference type="EMBL" id="KAK1653744.1"/>
    </source>
</evidence>
<dbReference type="InterPro" id="IPR039417">
    <property type="entry name" value="Peptidase_C1A_papain-like"/>
</dbReference>
<keyword evidence="2" id="KW-1015">Disulfide bond</keyword>
<dbReference type="InterPro" id="IPR038765">
    <property type="entry name" value="Papain-like_cys_pep_sf"/>
</dbReference>